<comment type="caution">
    <text evidence="2">The sequence shown here is derived from an EMBL/GenBank/DDBJ whole genome shotgun (WGS) entry which is preliminary data.</text>
</comment>
<proteinExistence type="predicted"/>
<evidence type="ECO:0000313" key="3">
    <source>
        <dbReference type="Proteomes" id="UP001149954"/>
    </source>
</evidence>
<keyword evidence="3" id="KW-1185">Reference proteome</keyword>
<accession>A0A9W9Y2E9</accession>
<reference evidence="2" key="2">
    <citation type="journal article" date="2023" name="IMA Fungus">
        <title>Comparative genomic study of the Penicillium genus elucidates a diverse pangenome and 15 lateral gene transfer events.</title>
        <authorList>
            <person name="Petersen C."/>
            <person name="Sorensen T."/>
            <person name="Nielsen M.R."/>
            <person name="Sondergaard T.E."/>
            <person name="Sorensen J.L."/>
            <person name="Fitzpatrick D.A."/>
            <person name="Frisvad J.C."/>
            <person name="Nielsen K.L."/>
        </authorList>
    </citation>
    <scope>NUCLEOTIDE SEQUENCE</scope>
    <source>
        <strain evidence="2">IBT 29495</strain>
    </source>
</reference>
<keyword evidence="1" id="KW-0732">Signal</keyword>
<sequence length="69" mass="7645">MTKSILFIWTMVKSILSTEEDRSETKIHERQSGPGIESRSVYFVQMTGLAPVITPPGQGVPRSLILEVA</sequence>
<protein>
    <submittedName>
        <fullName evidence="2">Uncharacterized protein</fullName>
    </submittedName>
</protein>
<name>A0A9W9Y2E9_9EURO</name>
<evidence type="ECO:0000313" key="2">
    <source>
        <dbReference type="EMBL" id="KAJ5513870.1"/>
    </source>
</evidence>
<feature type="chain" id="PRO_5040738642" evidence="1">
    <location>
        <begin position="18"/>
        <end position="69"/>
    </location>
</feature>
<dbReference type="AlphaFoldDB" id="A0A9W9Y2E9"/>
<gene>
    <name evidence="2" type="ORF">N7463_003422</name>
</gene>
<reference evidence="2" key="1">
    <citation type="submission" date="2022-12" db="EMBL/GenBank/DDBJ databases">
        <authorList>
            <person name="Petersen C."/>
        </authorList>
    </citation>
    <scope>NUCLEOTIDE SEQUENCE</scope>
    <source>
        <strain evidence="2">IBT 29495</strain>
    </source>
</reference>
<feature type="signal peptide" evidence="1">
    <location>
        <begin position="1"/>
        <end position="17"/>
    </location>
</feature>
<dbReference type="Proteomes" id="UP001149954">
    <property type="component" value="Unassembled WGS sequence"/>
</dbReference>
<organism evidence="2 3">
    <name type="scientific">Penicillium fimorum</name>
    <dbReference type="NCBI Taxonomy" id="1882269"/>
    <lineage>
        <taxon>Eukaryota</taxon>
        <taxon>Fungi</taxon>
        <taxon>Dikarya</taxon>
        <taxon>Ascomycota</taxon>
        <taxon>Pezizomycotina</taxon>
        <taxon>Eurotiomycetes</taxon>
        <taxon>Eurotiomycetidae</taxon>
        <taxon>Eurotiales</taxon>
        <taxon>Aspergillaceae</taxon>
        <taxon>Penicillium</taxon>
    </lineage>
</organism>
<evidence type="ECO:0000256" key="1">
    <source>
        <dbReference type="SAM" id="SignalP"/>
    </source>
</evidence>
<dbReference type="EMBL" id="JAPWDS010000002">
    <property type="protein sequence ID" value="KAJ5513870.1"/>
    <property type="molecule type" value="Genomic_DNA"/>
</dbReference>